<evidence type="ECO:0000313" key="3">
    <source>
        <dbReference type="Proteomes" id="UP000073492"/>
    </source>
</evidence>
<feature type="compositionally biased region" description="Polar residues" evidence="1">
    <location>
        <begin position="338"/>
        <end position="352"/>
    </location>
</feature>
<dbReference type="AlphaFoldDB" id="A0A139I0X5"/>
<evidence type="ECO:0000313" key="2">
    <source>
        <dbReference type="EMBL" id="KXT08348.1"/>
    </source>
</evidence>
<feature type="region of interest" description="Disordered" evidence="1">
    <location>
        <begin position="133"/>
        <end position="268"/>
    </location>
</feature>
<feature type="region of interest" description="Disordered" evidence="1">
    <location>
        <begin position="667"/>
        <end position="951"/>
    </location>
</feature>
<dbReference type="OrthoDB" id="3896449at2759"/>
<feature type="compositionally biased region" description="Basic and acidic residues" evidence="1">
    <location>
        <begin position="48"/>
        <end position="67"/>
    </location>
</feature>
<accession>A0A139I0X5</accession>
<proteinExistence type="predicted"/>
<feature type="compositionally biased region" description="Pro residues" evidence="1">
    <location>
        <begin position="183"/>
        <end position="192"/>
    </location>
</feature>
<feature type="region of interest" description="Disordered" evidence="1">
    <location>
        <begin position="280"/>
        <end position="358"/>
    </location>
</feature>
<dbReference type="Proteomes" id="UP000073492">
    <property type="component" value="Unassembled WGS sequence"/>
</dbReference>
<dbReference type="STRING" id="113226.A0A139I0X5"/>
<name>A0A139I0X5_9PEZI</name>
<feature type="compositionally biased region" description="Low complexity" evidence="1">
    <location>
        <begin position="408"/>
        <end position="422"/>
    </location>
</feature>
<dbReference type="EMBL" id="LFZO01000458">
    <property type="protein sequence ID" value="KXT08348.1"/>
    <property type="molecule type" value="Genomic_DNA"/>
</dbReference>
<evidence type="ECO:0000256" key="1">
    <source>
        <dbReference type="SAM" id="MobiDB-lite"/>
    </source>
</evidence>
<protein>
    <submittedName>
        <fullName evidence="2">Uncharacterized protein</fullName>
    </submittedName>
</protein>
<feature type="region of interest" description="Disordered" evidence="1">
    <location>
        <begin position="403"/>
        <end position="465"/>
    </location>
</feature>
<feature type="compositionally biased region" description="Low complexity" evidence="1">
    <location>
        <begin position="168"/>
        <end position="182"/>
    </location>
</feature>
<feature type="compositionally biased region" description="Polar residues" evidence="1">
    <location>
        <begin position="839"/>
        <end position="849"/>
    </location>
</feature>
<feature type="compositionally biased region" description="Low complexity" evidence="1">
    <location>
        <begin position="740"/>
        <end position="752"/>
    </location>
</feature>
<feature type="region of interest" description="Disordered" evidence="1">
    <location>
        <begin position="1"/>
        <end position="121"/>
    </location>
</feature>
<keyword evidence="3" id="KW-1185">Reference proteome</keyword>
<feature type="compositionally biased region" description="Polar residues" evidence="1">
    <location>
        <begin position="705"/>
        <end position="727"/>
    </location>
</feature>
<feature type="compositionally biased region" description="Low complexity" evidence="1">
    <location>
        <begin position="317"/>
        <end position="331"/>
    </location>
</feature>
<reference evidence="2 3" key="1">
    <citation type="submission" date="2015-07" db="EMBL/GenBank/DDBJ databases">
        <title>Comparative genomics of the Sigatoka disease complex on banana suggests a link between parallel evolutionary changes in Pseudocercospora fijiensis and Pseudocercospora eumusae and increased virulence on the banana host.</title>
        <authorList>
            <person name="Chang T.-C."/>
            <person name="Salvucci A."/>
            <person name="Crous P.W."/>
            <person name="Stergiopoulos I."/>
        </authorList>
    </citation>
    <scope>NUCLEOTIDE SEQUENCE [LARGE SCALE GENOMIC DNA]</scope>
    <source>
        <strain evidence="2 3">CBS 116634</strain>
    </source>
</reference>
<organism evidence="2 3">
    <name type="scientific">Pseudocercospora musae</name>
    <dbReference type="NCBI Taxonomy" id="113226"/>
    <lineage>
        <taxon>Eukaryota</taxon>
        <taxon>Fungi</taxon>
        <taxon>Dikarya</taxon>
        <taxon>Ascomycota</taxon>
        <taxon>Pezizomycotina</taxon>
        <taxon>Dothideomycetes</taxon>
        <taxon>Dothideomycetidae</taxon>
        <taxon>Mycosphaerellales</taxon>
        <taxon>Mycosphaerellaceae</taxon>
        <taxon>Pseudocercospora</taxon>
    </lineage>
</organism>
<comment type="caution">
    <text evidence="2">The sequence shown here is derived from an EMBL/GenBank/DDBJ whole genome shotgun (WGS) entry which is preliminary data.</text>
</comment>
<gene>
    <name evidence="2" type="ORF">AC579_9933</name>
</gene>
<feature type="compositionally biased region" description="Polar residues" evidence="1">
    <location>
        <begin position="940"/>
        <end position="951"/>
    </location>
</feature>
<feature type="compositionally biased region" description="Low complexity" evidence="1">
    <location>
        <begin position="434"/>
        <end position="444"/>
    </location>
</feature>
<feature type="compositionally biased region" description="Basic and acidic residues" evidence="1">
    <location>
        <begin position="228"/>
        <end position="237"/>
    </location>
</feature>
<feature type="compositionally biased region" description="Polar residues" evidence="1">
    <location>
        <begin position="207"/>
        <end position="216"/>
    </location>
</feature>
<sequence length="1053" mass="113550">MPLPPASSKTPPSERLLAPTHSSAAKATCTRQRQRQRQQPIAATVPKWSDRVVRRIISRERVAKHSESQPQPQPHPSSPSTGVHTSEMPPLPALPVGDKPLPSTPRALASLLSHPTPSNHTRTLIDAMEKPLHVSQQGEGAAREWPTLTPRSVSAPEPTPPSISCHMRSPPSAIPRSISTMSMPPPPPPPRTSPDALKMLENKRTARNSNASVLTQHSDDPSFVSAEEPARTTHTPERASTTLPALVPTSHHVTPAPHVSASAPTPQHPARLQSLAHRPANGNLTQPKRASAAGIPQPTSSGIGAPNTPMAQSRGHSPSPASFSRPRPGSGVHVSRLPSLSNDTPRLSQRTASRIPIPDSKKATLVDIRTLPPPLASEASPSFGARRLISPSALAILDQGTKRRLQRANTNGSTASTTSSSTRILNLDHNNDIQQQRSQSKSSSPGDTFGPSSSDEEEVTTPVIEPFRLRNGASLKPERAMHIEDQFNLTPGELRFRSLRRAPPSKSPFTGPLQTIHSQATLAMPRSDHSPTKNACVSQSNQFSDLAQRLHLLKASHAGEIHRDDDAATDHQEESQHALRQILEETRSQDQICQDRGMPGLDKETKNHLTQTLSLLEGHGSPTEDNFDHDKLEQIFGQLVPGIKRASRTNTLLNDANAATRFLEAESRDSVVENRSPLHGNGIAHGESGGGLNDNTVAELPANEPCQTPAVSKWSDSTPSAQGNSTDLTRKEPQCSIGYPSSARAPSAARSPVVHLSHRRQRDSDFSSRNSSPTLGHAKGGPESILAQGSVKRGHKAGERAGFARMTTSAASKKIPRSAGSVSKGLRKPEEVQRGRHSFTASTRQSATVSAIALEKAPPRSRSKSRTVLDKINGFFSHKRDKKPEVGSEAPPPLPPLDFGKLPTRNTAHIDDSSTLFPQLNRTKRGTSPPLTSLPEAATSPPSQDLRSFSRASDKSMAGILPLDGDCDGTVLTLTDKLVNKAKQERSVTRKQRLTNFAQILHDAMIHVREAKISAETARQMAEQAELSYLKTQKGVEMLSRLASSLVQGTVRR</sequence>